<evidence type="ECO:0000256" key="15">
    <source>
        <dbReference type="ARBA" id="ARBA00023004"/>
    </source>
</evidence>
<comment type="similarity">
    <text evidence="7">Belongs to the FAD-dependent oxidoreductase family.</text>
</comment>
<keyword evidence="12" id="KW-0274">FAD</keyword>
<dbReference type="SUPFAM" id="SSF51905">
    <property type="entry name" value="FAD/NAD(P)-binding domain"/>
    <property type="match status" value="1"/>
</dbReference>
<dbReference type="Proteomes" id="UP000559987">
    <property type="component" value="Unassembled WGS sequence"/>
</dbReference>
<keyword evidence="13" id="KW-0249">Electron transport</keyword>
<dbReference type="Pfam" id="PF00301">
    <property type="entry name" value="Rubredoxin"/>
    <property type="match status" value="2"/>
</dbReference>
<dbReference type="EMBL" id="JACHXZ010000003">
    <property type="protein sequence ID" value="MBB3169378.1"/>
    <property type="molecule type" value="Genomic_DNA"/>
</dbReference>
<dbReference type="PRINTS" id="PR00163">
    <property type="entry name" value="RUBREDOXIN"/>
</dbReference>
<comment type="pathway">
    <text evidence="5">Hydrocarbon metabolism; alkane degradation.</text>
</comment>
<dbReference type="InterPro" id="IPR023753">
    <property type="entry name" value="FAD/NAD-binding_dom"/>
</dbReference>
<dbReference type="AlphaFoldDB" id="A0A839UV73"/>
<dbReference type="Pfam" id="PF07992">
    <property type="entry name" value="Pyr_redox_2"/>
    <property type="match status" value="1"/>
</dbReference>
<evidence type="ECO:0000256" key="17">
    <source>
        <dbReference type="SAM" id="MobiDB-lite"/>
    </source>
</evidence>
<dbReference type="GO" id="GO:0005506">
    <property type="term" value="F:iron ion binding"/>
    <property type="evidence" value="ECO:0007669"/>
    <property type="project" value="InterPro"/>
</dbReference>
<keyword evidence="16" id="KW-0520">NAD</keyword>
<protein>
    <submittedName>
        <fullName evidence="19">Rubredoxin-NAD+ reductase</fullName>
        <ecNumber evidence="19">1.18.1.1</ecNumber>
    </submittedName>
</protein>
<evidence type="ECO:0000256" key="4">
    <source>
        <dbReference type="ARBA" id="ARBA00004496"/>
    </source>
</evidence>
<evidence type="ECO:0000256" key="13">
    <source>
        <dbReference type="ARBA" id="ARBA00022982"/>
    </source>
</evidence>
<evidence type="ECO:0000256" key="3">
    <source>
        <dbReference type="ARBA" id="ARBA00002792"/>
    </source>
</evidence>
<sequence length="525" mass="56828">MSDYQIWECLICGFIYDEALGWPDDGIAPGTRWADVPDDWLCPDCGVGKDDFEMCARGPSTTPPPAQTEEQPNEAPTLAPSAAPTPPHNGHWQCSLCDWTYLPSRGDASQSIDADTPFSALPNPWRCPECGAPQTAFSAKPAATQPLIIVGTGLAGYHLAREWRKLDPDSPLLMITHDDGAFYSKPLISTGFAKGQTPEQMVTSSAHTMAEQLRAEILTHTTVEQIDPHARTVTANGTDYRYQQLVLALGSEAMAPPLTGTGLDRVYTVNDLTDFRHFHRAIAPHRRLLIIGAGLIGSEYANDLAHTERDIQVVDPLPSALGSLMPAAVGNAVQRSLERRGVRYHLGTVVQSLAATADGVTATLANGTNIDADIVMSAIGVRPRTALAQAAGIAVGRGIKTDRWLRTSAPNIYALGDCAEVAGYNLLYVMPLMHAARALAPTLAGQPTAVHYPSMPVMVKTTLCPTVVCPVPPSLEGQWQIEQDGEEHVQALFYDRQNQLRGFALCGRFLREKDRLNRQLGALLE</sequence>
<evidence type="ECO:0000256" key="8">
    <source>
        <dbReference type="ARBA" id="ARBA00022448"/>
    </source>
</evidence>
<evidence type="ECO:0000313" key="20">
    <source>
        <dbReference type="Proteomes" id="UP000559987"/>
    </source>
</evidence>
<evidence type="ECO:0000256" key="12">
    <source>
        <dbReference type="ARBA" id="ARBA00022827"/>
    </source>
</evidence>
<feature type="domain" description="Rubredoxin-like" evidence="18">
    <location>
        <begin position="4"/>
        <end position="55"/>
    </location>
</feature>
<dbReference type="InterPro" id="IPR036188">
    <property type="entry name" value="FAD/NAD-bd_sf"/>
</dbReference>
<dbReference type="GO" id="GO:0005737">
    <property type="term" value="C:cytoplasm"/>
    <property type="evidence" value="ECO:0007669"/>
    <property type="project" value="UniProtKB-SubCell"/>
</dbReference>
<dbReference type="RefSeq" id="WP_246341302.1">
    <property type="nucleotide sequence ID" value="NZ_JACHXZ010000003.1"/>
</dbReference>
<comment type="cofactor">
    <cofactor evidence="1">
        <name>Fe(3+)</name>
        <dbReference type="ChEBI" id="CHEBI:29034"/>
    </cofactor>
</comment>
<dbReference type="InterPro" id="IPR041364">
    <property type="entry name" value="Rbx-bd"/>
</dbReference>
<organism evidence="19 20">
    <name type="scientific">Simiduia aestuariiviva</name>
    <dbReference type="NCBI Taxonomy" id="1510459"/>
    <lineage>
        <taxon>Bacteria</taxon>
        <taxon>Pseudomonadati</taxon>
        <taxon>Pseudomonadota</taxon>
        <taxon>Gammaproteobacteria</taxon>
        <taxon>Cellvibrionales</taxon>
        <taxon>Cellvibrionaceae</taxon>
        <taxon>Simiduia</taxon>
    </lineage>
</organism>
<comment type="similarity">
    <text evidence="6">Belongs to the rubredoxin family.</text>
</comment>
<dbReference type="PRINTS" id="PR00368">
    <property type="entry name" value="FADPNR"/>
</dbReference>
<evidence type="ECO:0000256" key="9">
    <source>
        <dbReference type="ARBA" id="ARBA00022490"/>
    </source>
</evidence>
<evidence type="ECO:0000313" key="19">
    <source>
        <dbReference type="EMBL" id="MBB3169378.1"/>
    </source>
</evidence>
<dbReference type="InterPro" id="IPR050260">
    <property type="entry name" value="FAD-bd_OxRdtase"/>
</dbReference>
<evidence type="ECO:0000256" key="6">
    <source>
        <dbReference type="ARBA" id="ARBA00005337"/>
    </source>
</evidence>
<proteinExistence type="inferred from homology"/>
<comment type="cofactor">
    <cofactor evidence="2">
        <name>FAD</name>
        <dbReference type="ChEBI" id="CHEBI:57692"/>
    </cofactor>
</comment>
<keyword evidence="11" id="KW-0479">Metal-binding</keyword>
<evidence type="ECO:0000256" key="5">
    <source>
        <dbReference type="ARBA" id="ARBA00004933"/>
    </source>
</evidence>
<dbReference type="PANTHER" id="PTHR43429">
    <property type="entry name" value="PYRIDINE NUCLEOTIDE-DISULFIDE OXIDOREDUCTASE DOMAIN-CONTAINING"/>
    <property type="match status" value="1"/>
</dbReference>
<accession>A0A839UV73</accession>
<evidence type="ECO:0000256" key="7">
    <source>
        <dbReference type="ARBA" id="ARBA00006442"/>
    </source>
</evidence>
<dbReference type="GO" id="GO:0015044">
    <property type="term" value="F:rubredoxin-NAD+ reductase activity"/>
    <property type="evidence" value="ECO:0007669"/>
    <property type="project" value="UniProtKB-EC"/>
</dbReference>
<keyword evidence="8" id="KW-0813">Transport</keyword>
<dbReference type="Gene3D" id="3.50.50.60">
    <property type="entry name" value="FAD/NAD(P)-binding domain"/>
    <property type="match status" value="2"/>
</dbReference>
<name>A0A839UV73_9GAMM</name>
<dbReference type="PROSITE" id="PS00202">
    <property type="entry name" value="RUBREDOXIN"/>
    <property type="match status" value="2"/>
</dbReference>
<keyword evidence="20" id="KW-1185">Reference proteome</keyword>
<dbReference type="InterPro" id="IPR024935">
    <property type="entry name" value="Rubredoxin_dom"/>
</dbReference>
<evidence type="ECO:0000256" key="1">
    <source>
        <dbReference type="ARBA" id="ARBA00001965"/>
    </source>
</evidence>
<gene>
    <name evidence="19" type="ORF">FHS30_002586</name>
</gene>
<keyword evidence="15" id="KW-0408">Iron</keyword>
<dbReference type="Gene3D" id="3.30.390.120">
    <property type="match status" value="1"/>
</dbReference>
<dbReference type="SUPFAM" id="SSF57802">
    <property type="entry name" value="Rubredoxin-like"/>
    <property type="match status" value="2"/>
</dbReference>
<dbReference type="Pfam" id="PF18113">
    <property type="entry name" value="Rbx_binding"/>
    <property type="match status" value="1"/>
</dbReference>
<evidence type="ECO:0000259" key="18">
    <source>
        <dbReference type="PROSITE" id="PS50903"/>
    </source>
</evidence>
<evidence type="ECO:0000256" key="10">
    <source>
        <dbReference type="ARBA" id="ARBA00022630"/>
    </source>
</evidence>
<feature type="region of interest" description="Disordered" evidence="17">
    <location>
        <begin position="56"/>
        <end position="89"/>
    </location>
</feature>
<keyword evidence="9" id="KW-0963">Cytoplasm</keyword>
<keyword evidence="10" id="KW-0285">Flavoprotein</keyword>
<evidence type="ECO:0000256" key="2">
    <source>
        <dbReference type="ARBA" id="ARBA00001974"/>
    </source>
</evidence>
<evidence type="ECO:0000256" key="14">
    <source>
        <dbReference type="ARBA" id="ARBA00023002"/>
    </source>
</evidence>
<dbReference type="PANTHER" id="PTHR43429:SF3">
    <property type="entry name" value="NITRITE REDUCTASE [NAD(P)H]"/>
    <property type="match status" value="1"/>
</dbReference>
<dbReference type="InterPro" id="IPR018527">
    <property type="entry name" value="Rubredoxin_Fe_BS"/>
</dbReference>
<dbReference type="PRINTS" id="PR00411">
    <property type="entry name" value="PNDRDTASEI"/>
</dbReference>
<feature type="compositionally biased region" description="Low complexity" evidence="17">
    <location>
        <begin position="67"/>
        <end position="82"/>
    </location>
</feature>
<comment type="function">
    <text evidence="3">Involved in the hydrocarbon hydroxylating system, which transfers electrons from NADH to rubredoxin reductase and then through rubredoxin to alkane 1 monooxygenase.</text>
</comment>
<evidence type="ECO:0000256" key="16">
    <source>
        <dbReference type="ARBA" id="ARBA00023027"/>
    </source>
</evidence>
<comment type="caution">
    <text evidence="19">The sequence shown here is derived from an EMBL/GenBank/DDBJ whole genome shotgun (WGS) entry which is preliminary data.</text>
</comment>
<dbReference type="CDD" id="cd00730">
    <property type="entry name" value="rubredoxin"/>
    <property type="match status" value="2"/>
</dbReference>
<dbReference type="InterPro" id="IPR024934">
    <property type="entry name" value="Rubredoxin-like_dom"/>
</dbReference>
<reference evidence="19 20" key="1">
    <citation type="submission" date="2020-08" db="EMBL/GenBank/DDBJ databases">
        <title>Genomic Encyclopedia of Type Strains, Phase III (KMG-III): the genomes of soil and plant-associated and newly described type strains.</title>
        <authorList>
            <person name="Whitman W."/>
        </authorList>
    </citation>
    <scope>NUCLEOTIDE SEQUENCE [LARGE SCALE GENOMIC DNA]</scope>
    <source>
        <strain evidence="19 20">CECT 8571</strain>
    </source>
</reference>
<dbReference type="FunFam" id="2.20.28.10:FF:000001">
    <property type="entry name" value="Rubredoxin"/>
    <property type="match status" value="1"/>
</dbReference>
<comment type="subcellular location">
    <subcellularLocation>
        <location evidence="4">Cytoplasm</location>
    </subcellularLocation>
</comment>
<keyword evidence="14 19" id="KW-0560">Oxidoreductase</keyword>
<dbReference type="PROSITE" id="PS50903">
    <property type="entry name" value="RUBREDOXIN_LIKE"/>
    <property type="match status" value="2"/>
</dbReference>
<feature type="domain" description="Rubredoxin-like" evidence="18">
    <location>
        <begin position="89"/>
        <end position="140"/>
    </location>
</feature>
<evidence type="ECO:0000256" key="11">
    <source>
        <dbReference type="ARBA" id="ARBA00022723"/>
    </source>
</evidence>
<dbReference type="Gene3D" id="2.20.28.10">
    <property type="match status" value="2"/>
</dbReference>
<dbReference type="EC" id="1.18.1.1" evidence="19"/>